<dbReference type="PANTHER" id="PTHR33529">
    <property type="entry name" value="SLR0882 PROTEIN-RELATED"/>
    <property type="match status" value="1"/>
</dbReference>
<dbReference type="PANTHER" id="PTHR33529:SF6">
    <property type="entry name" value="YJGP_YJGQ FAMILY PERMEASE"/>
    <property type="match status" value="1"/>
</dbReference>
<evidence type="ECO:0008006" key="8">
    <source>
        <dbReference type="Google" id="ProtNLM"/>
    </source>
</evidence>
<keyword evidence="2" id="KW-1003">Cell membrane</keyword>
<dbReference type="EMBL" id="UINC01029636">
    <property type="protein sequence ID" value="SVB12686.1"/>
    <property type="molecule type" value="Genomic_DNA"/>
</dbReference>
<evidence type="ECO:0000256" key="6">
    <source>
        <dbReference type="SAM" id="Phobius"/>
    </source>
</evidence>
<protein>
    <recommendedName>
        <fullName evidence="8">Lipopolysaccharide export system permease protein LptF</fullName>
    </recommendedName>
</protein>
<feature type="transmembrane region" description="Helical" evidence="6">
    <location>
        <begin position="101"/>
        <end position="124"/>
    </location>
</feature>
<evidence type="ECO:0000256" key="4">
    <source>
        <dbReference type="ARBA" id="ARBA00022989"/>
    </source>
</evidence>
<evidence type="ECO:0000256" key="2">
    <source>
        <dbReference type="ARBA" id="ARBA00022475"/>
    </source>
</evidence>
<evidence type="ECO:0000256" key="1">
    <source>
        <dbReference type="ARBA" id="ARBA00004651"/>
    </source>
</evidence>
<feature type="non-terminal residue" evidence="7">
    <location>
        <position position="208"/>
    </location>
</feature>
<dbReference type="GO" id="GO:0015920">
    <property type="term" value="P:lipopolysaccharide transport"/>
    <property type="evidence" value="ECO:0007669"/>
    <property type="project" value="TreeGrafter"/>
</dbReference>
<sequence>MFFKIIDRYIFKELFKLFIISTGALTTVLYLDKFLFMAQMIVNRGVSFMEMILMMAYISPAFLALTIPMGVLFASVVTFNQFSANNEWVAMKACNWSFLELMKSVACFAILTYILANSIMFWALPWGNQSYKVLIYEIIKNRANIDIKPNVFNRDFKNLVLLVKDRDQNSTLQGVFLAKTNSTESPQIISSDEGVIFSNPEILKIQLK</sequence>
<evidence type="ECO:0000256" key="5">
    <source>
        <dbReference type="ARBA" id="ARBA00023136"/>
    </source>
</evidence>
<evidence type="ECO:0000313" key="7">
    <source>
        <dbReference type="EMBL" id="SVB12686.1"/>
    </source>
</evidence>
<feature type="transmembrane region" description="Helical" evidence="6">
    <location>
        <begin position="14"/>
        <end position="31"/>
    </location>
</feature>
<gene>
    <name evidence="7" type="ORF">METZ01_LOCUS165540</name>
</gene>
<dbReference type="GO" id="GO:0043190">
    <property type="term" value="C:ATP-binding cassette (ABC) transporter complex"/>
    <property type="evidence" value="ECO:0007669"/>
    <property type="project" value="TreeGrafter"/>
</dbReference>
<proteinExistence type="predicted"/>
<reference evidence="7" key="1">
    <citation type="submission" date="2018-05" db="EMBL/GenBank/DDBJ databases">
        <authorList>
            <person name="Lanie J.A."/>
            <person name="Ng W.-L."/>
            <person name="Kazmierczak K.M."/>
            <person name="Andrzejewski T.M."/>
            <person name="Davidsen T.M."/>
            <person name="Wayne K.J."/>
            <person name="Tettelin H."/>
            <person name="Glass J.I."/>
            <person name="Rusch D."/>
            <person name="Podicherti R."/>
            <person name="Tsui H.-C.T."/>
            <person name="Winkler M.E."/>
        </authorList>
    </citation>
    <scope>NUCLEOTIDE SEQUENCE</scope>
</reference>
<dbReference type="InterPro" id="IPR005495">
    <property type="entry name" value="LptG/LptF_permease"/>
</dbReference>
<feature type="transmembrane region" description="Helical" evidence="6">
    <location>
        <begin position="52"/>
        <end position="81"/>
    </location>
</feature>
<keyword evidence="5 6" id="KW-0472">Membrane</keyword>
<keyword evidence="3 6" id="KW-0812">Transmembrane</keyword>
<name>A0A382BFT8_9ZZZZ</name>
<keyword evidence="4 6" id="KW-1133">Transmembrane helix</keyword>
<organism evidence="7">
    <name type="scientific">marine metagenome</name>
    <dbReference type="NCBI Taxonomy" id="408172"/>
    <lineage>
        <taxon>unclassified sequences</taxon>
        <taxon>metagenomes</taxon>
        <taxon>ecological metagenomes</taxon>
    </lineage>
</organism>
<accession>A0A382BFT8</accession>
<evidence type="ECO:0000256" key="3">
    <source>
        <dbReference type="ARBA" id="ARBA00022692"/>
    </source>
</evidence>
<dbReference type="AlphaFoldDB" id="A0A382BFT8"/>
<comment type="subcellular location">
    <subcellularLocation>
        <location evidence="1">Cell membrane</location>
        <topology evidence="1">Multi-pass membrane protein</topology>
    </subcellularLocation>
</comment>
<dbReference type="Pfam" id="PF03739">
    <property type="entry name" value="LptF_LptG"/>
    <property type="match status" value="1"/>
</dbReference>